<dbReference type="Gene3D" id="3.30.450.20">
    <property type="entry name" value="PAS domain"/>
    <property type="match status" value="1"/>
</dbReference>
<sequence>MKEKKLVIITMSDATNKLFRQQLSQILKGQINIKGYSITSLTPDNIIEADLILTTKSLLNQIDNYIADTSNIIFARRALEVATLEKLIKLPHNKKTLLVNNTKLATLETKSLLKEVGIDHIELIPFYPGKDRKSIKDIDLAINLGEVKYIPSTINKVINIGSRILDLTTIVEILIRLDLLGAKANLLTSKQIRQLVNLSKRLNRNMKNLEEINKKLDTIINHVHDGIIYINQNQEIKVFNQMAEEIFGMKASEVIGSKIEETISNSNLTQVLDNDVKQLNALQNVGDKKIVTNRVPVKKDNKIIGALATFKDITEIKKLEQDLRRKLKNKGHIAKYSFDDIIGQSKEIKETIKQAKQLATSKSTILIQAESGTGKELFAQAIHSYSKRSKAPFVAVNCAALPEGLLESELFGYAKGAFTGAKKDGKPGVFEQAHTGTIFLDEIGDIPSSIQVQLLRVLQEKEVMRIGGTKIIPVDIRIIAATNKNLKQLVSENKLREDLYYRLNVLSLEIPPLRKRRKDIPLLIEFFLNKFSKTGLKISREVMSRLYNYNWQGNVRELENCIEFITQTCQQAVQIKDLPSYLRVEKNKAETEIREIKSKLESLGDIEEYIFILNELYLAKQLGEHIGRREIAKNAKISNLYLSAQMVRTRFNKLEELDLVKIGTGRQGTRITPRGVRILNQLNKLMG</sequence>
<dbReference type="EMBL" id="CP003359">
    <property type="protein sequence ID" value="AGB41584.1"/>
    <property type="molecule type" value="Genomic_DNA"/>
</dbReference>
<dbReference type="FunFam" id="3.40.50.300:FF:000006">
    <property type="entry name" value="DNA-binding transcriptional regulator NtrC"/>
    <property type="match status" value="1"/>
</dbReference>
<dbReference type="SMART" id="SM00382">
    <property type="entry name" value="AAA"/>
    <property type="match status" value="1"/>
</dbReference>
<evidence type="ECO:0000313" key="6">
    <source>
        <dbReference type="EMBL" id="AGB41584.1"/>
    </source>
</evidence>
<dbReference type="InterPro" id="IPR002078">
    <property type="entry name" value="Sigma_54_int"/>
</dbReference>
<dbReference type="InterPro" id="IPR058031">
    <property type="entry name" value="AAA_lid_NorR"/>
</dbReference>
<keyword evidence="3" id="KW-0175">Coiled coil</keyword>
<accession>L0KB30</accession>
<dbReference type="CDD" id="cd00009">
    <property type="entry name" value="AAA"/>
    <property type="match status" value="1"/>
</dbReference>
<evidence type="ECO:0000259" key="5">
    <source>
        <dbReference type="PROSITE" id="PS50112"/>
    </source>
</evidence>
<feature type="domain" description="Sigma-54 factor interaction" evidence="4">
    <location>
        <begin position="341"/>
        <end position="567"/>
    </location>
</feature>
<proteinExistence type="predicted"/>
<reference evidence="7" key="1">
    <citation type="submission" date="2012-02" db="EMBL/GenBank/DDBJ databases">
        <title>The complete genome of Halobacteroides halobius DSM 5150.</title>
        <authorList>
            <person name="Lucas S."/>
            <person name="Copeland A."/>
            <person name="Lapidus A."/>
            <person name="Glavina del Rio T."/>
            <person name="Dalin E."/>
            <person name="Tice H."/>
            <person name="Bruce D."/>
            <person name="Goodwin L."/>
            <person name="Pitluck S."/>
            <person name="Peters L."/>
            <person name="Mikhailova N."/>
            <person name="Gu W."/>
            <person name="Kyrpides N."/>
            <person name="Mavromatis K."/>
            <person name="Ivanova N."/>
            <person name="Brettin T."/>
            <person name="Detter J.C."/>
            <person name="Han C."/>
            <person name="Larimer F."/>
            <person name="Land M."/>
            <person name="Hauser L."/>
            <person name="Markowitz V."/>
            <person name="Cheng J.-F."/>
            <person name="Hugenholtz P."/>
            <person name="Woyke T."/>
            <person name="Wu D."/>
            <person name="Tindall B."/>
            <person name="Pomrenke H."/>
            <person name="Brambilla E."/>
            <person name="Klenk H.-P."/>
            <person name="Eisen J.A."/>
        </authorList>
    </citation>
    <scope>NUCLEOTIDE SEQUENCE [LARGE SCALE GENOMIC DNA]</scope>
    <source>
        <strain evidence="7">ATCC 35273 / DSM 5150 / MD-1</strain>
    </source>
</reference>
<dbReference type="Gene3D" id="1.10.8.60">
    <property type="match status" value="1"/>
</dbReference>
<name>L0KB30_HALHC</name>
<dbReference type="InterPro" id="IPR036388">
    <property type="entry name" value="WH-like_DNA-bd_sf"/>
</dbReference>
<dbReference type="InterPro" id="IPR035965">
    <property type="entry name" value="PAS-like_dom_sf"/>
</dbReference>
<dbReference type="InterPro" id="IPR013767">
    <property type="entry name" value="PAS_fold"/>
</dbReference>
<dbReference type="Proteomes" id="UP000010880">
    <property type="component" value="Chromosome"/>
</dbReference>
<dbReference type="SUPFAM" id="SSF52540">
    <property type="entry name" value="P-loop containing nucleoside triphosphate hydrolases"/>
    <property type="match status" value="1"/>
</dbReference>
<evidence type="ECO:0000256" key="2">
    <source>
        <dbReference type="ARBA" id="ARBA00022840"/>
    </source>
</evidence>
<dbReference type="Pfam" id="PF00989">
    <property type="entry name" value="PAS"/>
    <property type="match status" value="1"/>
</dbReference>
<dbReference type="Gene3D" id="1.10.10.10">
    <property type="entry name" value="Winged helix-like DNA-binding domain superfamily/Winged helix DNA-binding domain"/>
    <property type="match status" value="1"/>
</dbReference>
<evidence type="ECO:0000256" key="3">
    <source>
        <dbReference type="SAM" id="Coils"/>
    </source>
</evidence>
<dbReference type="PANTHER" id="PTHR32071:SF57">
    <property type="entry name" value="C4-DICARBOXYLATE TRANSPORT TRANSCRIPTIONAL REGULATORY PROTEIN DCTD"/>
    <property type="match status" value="1"/>
</dbReference>
<gene>
    <name evidence="6" type="ordered locus">Halha_1646</name>
</gene>
<keyword evidence="1" id="KW-0547">Nucleotide-binding</keyword>
<dbReference type="PROSITE" id="PS50112">
    <property type="entry name" value="PAS"/>
    <property type="match status" value="1"/>
</dbReference>
<dbReference type="STRING" id="748449.Halha_1646"/>
<dbReference type="KEGG" id="hhl:Halha_1646"/>
<dbReference type="CDD" id="cd00130">
    <property type="entry name" value="PAS"/>
    <property type="match status" value="1"/>
</dbReference>
<dbReference type="Pfam" id="PF25601">
    <property type="entry name" value="AAA_lid_14"/>
    <property type="match status" value="1"/>
</dbReference>
<organism evidence="6 7">
    <name type="scientific">Halobacteroides halobius (strain ATCC 35273 / DSM 5150 / MD-1)</name>
    <dbReference type="NCBI Taxonomy" id="748449"/>
    <lineage>
        <taxon>Bacteria</taxon>
        <taxon>Bacillati</taxon>
        <taxon>Bacillota</taxon>
        <taxon>Clostridia</taxon>
        <taxon>Halanaerobiales</taxon>
        <taxon>Halobacteroidaceae</taxon>
        <taxon>Halobacteroides</taxon>
    </lineage>
</organism>
<keyword evidence="2" id="KW-0067">ATP-binding</keyword>
<evidence type="ECO:0000256" key="1">
    <source>
        <dbReference type="ARBA" id="ARBA00022741"/>
    </source>
</evidence>
<protein>
    <submittedName>
        <fullName evidence="6">PAS domain S-box</fullName>
    </submittedName>
</protein>
<evidence type="ECO:0000259" key="4">
    <source>
        <dbReference type="PROSITE" id="PS50045"/>
    </source>
</evidence>
<dbReference type="SMART" id="SM00091">
    <property type="entry name" value="PAS"/>
    <property type="match status" value="1"/>
</dbReference>
<dbReference type="InterPro" id="IPR027417">
    <property type="entry name" value="P-loop_NTPase"/>
</dbReference>
<keyword evidence="7" id="KW-1185">Reference proteome</keyword>
<dbReference type="InterPro" id="IPR025943">
    <property type="entry name" value="Sigma_54_int_dom_ATP-bd_2"/>
</dbReference>
<dbReference type="PROSITE" id="PS50045">
    <property type="entry name" value="SIGMA54_INTERACT_4"/>
    <property type="match status" value="1"/>
</dbReference>
<feature type="coiled-coil region" evidence="3">
    <location>
        <begin position="192"/>
        <end position="219"/>
    </location>
</feature>
<dbReference type="Pfam" id="PF00158">
    <property type="entry name" value="Sigma54_activat"/>
    <property type="match status" value="1"/>
</dbReference>
<dbReference type="HOGENOM" id="CLU_000445_8_7_9"/>
<dbReference type="PANTHER" id="PTHR32071">
    <property type="entry name" value="TRANSCRIPTIONAL REGULATORY PROTEIN"/>
    <property type="match status" value="1"/>
</dbReference>
<feature type="domain" description="PAS" evidence="5">
    <location>
        <begin position="212"/>
        <end position="256"/>
    </location>
</feature>
<dbReference type="NCBIfam" id="TIGR00229">
    <property type="entry name" value="sensory_box"/>
    <property type="match status" value="1"/>
</dbReference>
<dbReference type="SUPFAM" id="SSF55785">
    <property type="entry name" value="PYP-like sensor domain (PAS domain)"/>
    <property type="match status" value="1"/>
</dbReference>
<evidence type="ECO:0000313" key="7">
    <source>
        <dbReference type="Proteomes" id="UP000010880"/>
    </source>
</evidence>
<dbReference type="Gene3D" id="3.40.50.300">
    <property type="entry name" value="P-loop containing nucleotide triphosphate hydrolases"/>
    <property type="match status" value="1"/>
</dbReference>
<dbReference type="RefSeq" id="WP_015327300.1">
    <property type="nucleotide sequence ID" value="NC_019978.1"/>
</dbReference>
<dbReference type="InterPro" id="IPR003593">
    <property type="entry name" value="AAA+_ATPase"/>
</dbReference>
<dbReference type="InterPro" id="IPR000014">
    <property type="entry name" value="PAS"/>
</dbReference>
<dbReference type="GO" id="GO:0005524">
    <property type="term" value="F:ATP binding"/>
    <property type="evidence" value="ECO:0007669"/>
    <property type="project" value="UniProtKB-KW"/>
</dbReference>
<dbReference type="GO" id="GO:0006355">
    <property type="term" value="P:regulation of DNA-templated transcription"/>
    <property type="evidence" value="ECO:0007669"/>
    <property type="project" value="InterPro"/>
</dbReference>
<dbReference type="AlphaFoldDB" id="L0KB30"/>
<dbReference type="OrthoDB" id="9764280at2"/>
<dbReference type="PROSITE" id="PS00676">
    <property type="entry name" value="SIGMA54_INTERACT_2"/>
    <property type="match status" value="1"/>
</dbReference>
<dbReference type="eggNOG" id="COG3829">
    <property type="taxonomic scope" value="Bacteria"/>
</dbReference>